<accession>A0A518CJ85</accession>
<dbReference type="Proteomes" id="UP000317178">
    <property type="component" value="Chromosome"/>
</dbReference>
<evidence type="ECO:0000256" key="1">
    <source>
        <dbReference type="SAM" id="Phobius"/>
    </source>
</evidence>
<feature type="transmembrane region" description="Helical" evidence="1">
    <location>
        <begin position="12"/>
        <end position="34"/>
    </location>
</feature>
<keyword evidence="1" id="KW-0812">Transmembrane</keyword>
<reference evidence="2 3" key="1">
    <citation type="submission" date="2019-02" db="EMBL/GenBank/DDBJ databases">
        <title>Deep-cultivation of Planctomycetes and their phenomic and genomic characterization uncovers novel biology.</title>
        <authorList>
            <person name="Wiegand S."/>
            <person name="Jogler M."/>
            <person name="Boedeker C."/>
            <person name="Pinto D."/>
            <person name="Vollmers J."/>
            <person name="Rivas-Marin E."/>
            <person name="Kohn T."/>
            <person name="Peeters S.H."/>
            <person name="Heuer A."/>
            <person name="Rast P."/>
            <person name="Oberbeckmann S."/>
            <person name="Bunk B."/>
            <person name="Jeske O."/>
            <person name="Meyerdierks A."/>
            <person name="Storesund J.E."/>
            <person name="Kallscheuer N."/>
            <person name="Luecker S."/>
            <person name="Lage O.M."/>
            <person name="Pohl T."/>
            <person name="Merkel B.J."/>
            <person name="Hornburger P."/>
            <person name="Mueller R.-W."/>
            <person name="Bruemmer F."/>
            <person name="Labrenz M."/>
            <person name="Spormann A.M."/>
            <person name="Op den Camp H."/>
            <person name="Overmann J."/>
            <person name="Amann R."/>
            <person name="Jetten M.S.M."/>
            <person name="Mascher T."/>
            <person name="Medema M.H."/>
            <person name="Devos D.P."/>
            <person name="Kaster A.-K."/>
            <person name="Ovreas L."/>
            <person name="Rohde M."/>
            <person name="Galperin M.Y."/>
            <person name="Jogler C."/>
        </authorList>
    </citation>
    <scope>NUCLEOTIDE SEQUENCE [LARGE SCALE GENOMIC DNA]</scope>
    <source>
        <strain evidence="2 3">Pla110</strain>
    </source>
</reference>
<evidence type="ECO:0000313" key="3">
    <source>
        <dbReference type="Proteomes" id="UP000317178"/>
    </source>
</evidence>
<gene>
    <name evidence="2" type="ORF">Pla110_10000</name>
</gene>
<sequence>MTTSLKRLGAILVISIGLIASLLTFPAVVPWMIAGWLSVATVFMVRQGPG</sequence>
<keyword evidence="3" id="KW-1185">Reference proteome</keyword>
<evidence type="ECO:0000313" key="2">
    <source>
        <dbReference type="EMBL" id="QDU79292.1"/>
    </source>
</evidence>
<protein>
    <submittedName>
        <fullName evidence="2">Uncharacterized protein</fullName>
    </submittedName>
</protein>
<keyword evidence="1" id="KW-1133">Transmembrane helix</keyword>
<dbReference type="EMBL" id="CP036281">
    <property type="protein sequence ID" value="QDU79292.1"/>
    <property type="molecule type" value="Genomic_DNA"/>
</dbReference>
<dbReference type="KEGG" id="plon:Pla110_10000"/>
<organism evidence="2 3">
    <name type="scientific">Polystyrenella longa</name>
    <dbReference type="NCBI Taxonomy" id="2528007"/>
    <lineage>
        <taxon>Bacteria</taxon>
        <taxon>Pseudomonadati</taxon>
        <taxon>Planctomycetota</taxon>
        <taxon>Planctomycetia</taxon>
        <taxon>Planctomycetales</taxon>
        <taxon>Planctomycetaceae</taxon>
        <taxon>Polystyrenella</taxon>
    </lineage>
</organism>
<keyword evidence="1" id="KW-0472">Membrane</keyword>
<dbReference type="AlphaFoldDB" id="A0A518CJ85"/>
<proteinExistence type="predicted"/>
<name>A0A518CJ85_9PLAN</name>
<dbReference type="RefSeq" id="WP_197440507.1">
    <property type="nucleotide sequence ID" value="NZ_CP036281.1"/>
</dbReference>